<evidence type="ECO:0000313" key="3">
    <source>
        <dbReference type="Proteomes" id="UP000185696"/>
    </source>
</evidence>
<feature type="region of interest" description="Disordered" evidence="1">
    <location>
        <begin position="169"/>
        <end position="211"/>
    </location>
</feature>
<feature type="compositionally biased region" description="Polar residues" evidence="1">
    <location>
        <begin position="186"/>
        <end position="211"/>
    </location>
</feature>
<protein>
    <submittedName>
        <fullName evidence="2">Uncharacterized protein</fullName>
    </submittedName>
</protein>
<organism evidence="2 3">
    <name type="scientific">Actinophytocola xinjiangensis</name>
    <dbReference type="NCBI Taxonomy" id="485602"/>
    <lineage>
        <taxon>Bacteria</taxon>
        <taxon>Bacillati</taxon>
        <taxon>Actinomycetota</taxon>
        <taxon>Actinomycetes</taxon>
        <taxon>Pseudonocardiales</taxon>
        <taxon>Pseudonocardiaceae</taxon>
    </lineage>
</organism>
<dbReference type="AlphaFoldDB" id="A0A7Z0WGM7"/>
<sequence>MSRAGDTVGKAVGSGWLAVRRGARRAGQASAEATIRAAQAADQKLTERGVAPQQLGAALAESAGLARQEVARTTRRTRKRLARTAKHTRKELAKAAEQARRDAKRSKPVTKATKTAKRTRAEAAKLAARTKREAKAMKAEQVRDKRRRWPKVFLLIVVASGVAYVVRGRTRSQEPAPVPPPRNRAETNGQESSESTNVTHNGRPTQESHTQ</sequence>
<evidence type="ECO:0000313" key="2">
    <source>
        <dbReference type="EMBL" id="OLF06299.1"/>
    </source>
</evidence>
<accession>A0A7Z0WGM7</accession>
<dbReference type="Proteomes" id="UP000185696">
    <property type="component" value="Unassembled WGS sequence"/>
</dbReference>
<feature type="region of interest" description="Disordered" evidence="1">
    <location>
        <begin position="1"/>
        <end position="28"/>
    </location>
</feature>
<evidence type="ECO:0000256" key="1">
    <source>
        <dbReference type="SAM" id="MobiDB-lite"/>
    </source>
</evidence>
<feature type="compositionally biased region" description="Basic residues" evidence="1">
    <location>
        <begin position="73"/>
        <end position="89"/>
    </location>
</feature>
<keyword evidence="3" id="KW-1185">Reference proteome</keyword>
<feature type="region of interest" description="Disordered" evidence="1">
    <location>
        <begin position="61"/>
        <end position="144"/>
    </location>
</feature>
<feature type="compositionally biased region" description="Basic and acidic residues" evidence="1">
    <location>
        <begin position="130"/>
        <end position="143"/>
    </location>
</feature>
<name>A0A7Z0WGM7_9PSEU</name>
<dbReference type="EMBL" id="MSIF01000022">
    <property type="protein sequence ID" value="OLF06299.1"/>
    <property type="molecule type" value="Genomic_DNA"/>
</dbReference>
<comment type="caution">
    <text evidence="2">The sequence shown here is derived from an EMBL/GenBank/DDBJ whole genome shotgun (WGS) entry which is preliminary data.</text>
</comment>
<proteinExistence type="predicted"/>
<reference evidence="2 3" key="1">
    <citation type="submission" date="2016-12" db="EMBL/GenBank/DDBJ databases">
        <title>The draft genome sequence of Actinophytocola xinjiangensis.</title>
        <authorList>
            <person name="Wang W."/>
            <person name="Yuan L."/>
        </authorList>
    </citation>
    <scope>NUCLEOTIDE SEQUENCE [LARGE SCALE GENOMIC DNA]</scope>
    <source>
        <strain evidence="2 3">CGMCC 4.4663</strain>
    </source>
</reference>
<gene>
    <name evidence="2" type="ORF">BLA60_32150</name>
</gene>
<feature type="compositionally biased region" description="Basic residues" evidence="1">
    <location>
        <begin position="102"/>
        <end position="118"/>
    </location>
</feature>
<feature type="compositionally biased region" description="Basic and acidic residues" evidence="1">
    <location>
        <begin position="90"/>
        <end position="101"/>
    </location>
</feature>